<proteinExistence type="predicted"/>
<reference evidence="1 2" key="1">
    <citation type="submission" date="2015-07" db="EMBL/GenBank/DDBJ databases">
        <title>Emmonsia species relationships and genome sequence.</title>
        <authorList>
            <consortium name="The Broad Institute Genomics Platform"/>
            <person name="Cuomo C.A."/>
            <person name="Munoz J.F."/>
            <person name="Imamovic A."/>
            <person name="Priest M.E."/>
            <person name="Young S."/>
            <person name="Clay O.K."/>
            <person name="McEwen J.G."/>
        </authorList>
    </citation>
    <scope>NUCLEOTIDE SEQUENCE [LARGE SCALE GENOMIC DNA]</scope>
    <source>
        <strain evidence="1 2">UAMH 9510</strain>
    </source>
</reference>
<accession>A0A1J9Q3I8</accession>
<name>A0A1J9Q3I8_9EURO</name>
<keyword evidence="2" id="KW-1185">Reference proteome</keyword>
<sequence length="354" mass="41381">MGRNSYRKLIQLLRSDDGSREKLLGRCAEVAAHNAEHSRLYSLPLELLATINDYLPLASGLALKLTCSKFYQSSVFNRTQRCADRTDRFKVLCLLECDGSLEGYCCKGCLTMHHYTAFSNEELAKKPHTRYCLRTMKCFRVGLFRELSFAELQEAYREQVESYRTNRQNLLVNDCNENGTLISQDETIYFISRERRLYMKFYIGYSSQLSSAYHFTNFCRSLNIPFCPHMTMGDEKVTNLIFKHSHHFHSCKKCKTKVCFDTEDLMAYFFVIRKFGRLSSPKNSKWLAHTFASKDPLLETHCKAVHDWKSKNPLNSRKPLAQLQLQNLRTPGFTNQFKSVTLPRSRWGQWFHKQ</sequence>
<dbReference type="VEuPathDB" id="FungiDB:AJ78_08960"/>
<protein>
    <recommendedName>
        <fullName evidence="3">F-box domain-containing protein</fullName>
    </recommendedName>
</protein>
<dbReference type="EMBL" id="LGRN01001178">
    <property type="protein sequence ID" value="OJD09725.1"/>
    <property type="molecule type" value="Genomic_DNA"/>
</dbReference>
<comment type="caution">
    <text evidence="1">The sequence shown here is derived from an EMBL/GenBank/DDBJ whole genome shotgun (WGS) entry which is preliminary data.</text>
</comment>
<dbReference type="OrthoDB" id="4195433at2759"/>
<evidence type="ECO:0008006" key="3">
    <source>
        <dbReference type="Google" id="ProtNLM"/>
    </source>
</evidence>
<evidence type="ECO:0000313" key="1">
    <source>
        <dbReference type="EMBL" id="OJD09725.1"/>
    </source>
</evidence>
<dbReference type="Proteomes" id="UP000182235">
    <property type="component" value="Unassembled WGS sequence"/>
</dbReference>
<dbReference type="AlphaFoldDB" id="A0A1J9Q3I8"/>
<gene>
    <name evidence="1" type="ORF">AJ78_08960</name>
</gene>
<organism evidence="1 2">
    <name type="scientific">Emergomyces pasteurianus Ep9510</name>
    <dbReference type="NCBI Taxonomy" id="1447872"/>
    <lineage>
        <taxon>Eukaryota</taxon>
        <taxon>Fungi</taxon>
        <taxon>Dikarya</taxon>
        <taxon>Ascomycota</taxon>
        <taxon>Pezizomycotina</taxon>
        <taxon>Eurotiomycetes</taxon>
        <taxon>Eurotiomycetidae</taxon>
        <taxon>Onygenales</taxon>
        <taxon>Ajellomycetaceae</taxon>
        <taxon>Emergomyces</taxon>
    </lineage>
</organism>
<evidence type="ECO:0000313" key="2">
    <source>
        <dbReference type="Proteomes" id="UP000182235"/>
    </source>
</evidence>